<gene>
    <name evidence="2" type="ORF">EDD72_13214</name>
</gene>
<accession>A0A4R3K562</accession>
<proteinExistence type="predicted"/>
<dbReference type="Gene3D" id="3.40.50.150">
    <property type="entry name" value="Vaccinia Virus protein VP39"/>
    <property type="match status" value="1"/>
</dbReference>
<dbReference type="Pfam" id="PF05175">
    <property type="entry name" value="MTS"/>
    <property type="match status" value="1"/>
</dbReference>
<dbReference type="InterPro" id="IPR050210">
    <property type="entry name" value="tRNA_Adenine-N(6)_MTase"/>
</dbReference>
<dbReference type="PANTHER" id="PTHR47739:SF1">
    <property type="entry name" value="TRNA1(VAL) (ADENINE(37)-N6)-METHYLTRANSFERASE"/>
    <property type="match status" value="1"/>
</dbReference>
<dbReference type="GO" id="GO:0032259">
    <property type="term" value="P:methylation"/>
    <property type="evidence" value="ECO:0007669"/>
    <property type="project" value="UniProtKB-KW"/>
</dbReference>
<reference evidence="2 3" key="1">
    <citation type="submission" date="2019-03" db="EMBL/GenBank/DDBJ databases">
        <title>Genomic Encyclopedia of Type Strains, Phase IV (KMG-IV): sequencing the most valuable type-strain genomes for metagenomic binning, comparative biology and taxonomic classification.</title>
        <authorList>
            <person name="Goeker M."/>
        </authorList>
    </citation>
    <scope>NUCLEOTIDE SEQUENCE [LARGE SCALE GENOMIC DNA]</scope>
    <source>
        <strain evidence="2 3">DSM 23802</strain>
    </source>
</reference>
<keyword evidence="3" id="KW-1185">Reference proteome</keyword>
<dbReference type="InterPro" id="IPR029063">
    <property type="entry name" value="SAM-dependent_MTases_sf"/>
</dbReference>
<evidence type="ECO:0000259" key="1">
    <source>
        <dbReference type="Pfam" id="PF05175"/>
    </source>
</evidence>
<dbReference type="InterPro" id="IPR007848">
    <property type="entry name" value="Small_mtfrase_dom"/>
</dbReference>
<evidence type="ECO:0000313" key="3">
    <source>
        <dbReference type="Proteomes" id="UP000295788"/>
    </source>
</evidence>
<evidence type="ECO:0000313" key="2">
    <source>
        <dbReference type="EMBL" id="TCS77958.1"/>
    </source>
</evidence>
<protein>
    <submittedName>
        <fullName evidence="2">tRNA1(Val) A37 N6-methylase TrmN6</fullName>
    </submittedName>
</protein>
<dbReference type="AlphaFoldDB" id="A0A4R3K562"/>
<feature type="domain" description="Methyltransferase small" evidence="1">
    <location>
        <begin position="33"/>
        <end position="171"/>
    </location>
</feature>
<sequence length="247" mass="27983">MEITLLENERIDDLTSQLKIIQSRDVFSFSMDAVLLAHFPIIPQRGKIIDLCSGNGVIPLLLATKTRASIIGVEVQERLVDMANRSIIMNGLKSQIEMVHSDLKEAPKLFGKGVFDLVTVNPPYLPLTGQDQNLNKHLAIARHEILTNLEEVIQTSDQLLKVGGRLVMVHRPSRLVELISLMRGYRIEPKKIQFVHPHRHKEANMVLIEAKKHGGKELHVLPPLIVYGEDGKYTEEIYQIYYGDQRG</sequence>
<name>A0A4R3K562_9BACI</name>
<organism evidence="2 3">
    <name type="scientific">Tepidibacillus fermentans</name>
    <dbReference type="NCBI Taxonomy" id="1281767"/>
    <lineage>
        <taxon>Bacteria</taxon>
        <taxon>Bacillati</taxon>
        <taxon>Bacillota</taxon>
        <taxon>Bacilli</taxon>
        <taxon>Bacillales</taxon>
        <taxon>Bacillaceae</taxon>
        <taxon>Tepidibacillus</taxon>
    </lineage>
</organism>
<dbReference type="OrthoDB" id="9777257at2"/>
<comment type="caution">
    <text evidence="2">The sequence shown here is derived from an EMBL/GenBank/DDBJ whole genome shotgun (WGS) entry which is preliminary data.</text>
</comment>
<keyword evidence="2" id="KW-0808">Transferase</keyword>
<dbReference type="CDD" id="cd02440">
    <property type="entry name" value="AdoMet_MTases"/>
    <property type="match status" value="1"/>
</dbReference>
<dbReference type="EMBL" id="SMAB01000032">
    <property type="protein sequence ID" value="TCS77958.1"/>
    <property type="molecule type" value="Genomic_DNA"/>
</dbReference>
<keyword evidence="2" id="KW-0489">Methyltransferase</keyword>
<dbReference type="GO" id="GO:0008168">
    <property type="term" value="F:methyltransferase activity"/>
    <property type="evidence" value="ECO:0007669"/>
    <property type="project" value="UniProtKB-KW"/>
</dbReference>
<dbReference type="Proteomes" id="UP000295788">
    <property type="component" value="Unassembled WGS sequence"/>
</dbReference>
<dbReference type="SUPFAM" id="SSF53335">
    <property type="entry name" value="S-adenosyl-L-methionine-dependent methyltransferases"/>
    <property type="match status" value="1"/>
</dbReference>
<dbReference type="RefSeq" id="WP_132770758.1">
    <property type="nucleotide sequence ID" value="NZ_SMAB01000032.1"/>
</dbReference>
<dbReference type="PANTHER" id="PTHR47739">
    <property type="entry name" value="TRNA1(VAL) (ADENINE(37)-N6)-METHYLTRANSFERASE"/>
    <property type="match status" value="1"/>
</dbReference>